<evidence type="ECO:0000313" key="11">
    <source>
        <dbReference type="Proteomes" id="UP000631114"/>
    </source>
</evidence>
<gene>
    <name evidence="10" type="ORF">IFM89_004454</name>
</gene>
<evidence type="ECO:0000256" key="7">
    <source>
        <dbReference type="PROSITE-ProRule" id="PRU00221"/>
    </source>
</evidence>
<accession>A0A835GXC6</accession>
<comment type="subcellular location">
    <subcellularLocation>
        <location evidence="1">Nucleus</location>
        <location evidence="1">Nucleolus</location>
    </subcellularLocation>
</comment>
<dbReference type="Proteomes" id="UP000631114">
    <property type="component" value="Unassembled WGS sequence"/>
</dbReference>
<dbReference type="GO" id="GO:0000462">
    <property type="term" value="P:maturation of SSU-rRNA from tricistronic rRNA transcript (SSU-rRNA, 5.8S rRNA, LSU-rRNA)"/>
    <property type="evidence" value="ECO:0007669"/>
    <property type="project" value="TreeGrafter"/>
</dbReference>
<dbReference type="InterPro" id="IPR015943">
    <property type="entry name" value="WD40/YVTN_repeat-like_dom_sf"/>
</dbReference>
<dbReference type="Gene3D" id="2.130.10.10">
    <property type="entry name" value="YVTN repeat-like/Quinoprotein amine dehydrogenase"/>
    <property type="match status" value="1"/>
</dbReference>
<dbReference type="PROSITE" id="PS50294">
    <property type="entry name" value="WD_REPEATS_REGION"/>
    <property type="match status" value="1"/>
</dbReference>
<dbReference type="InterPro" id="IPR001680">
    <property type="entry name" value="WD40_rpt"/>
</dbReference>
<comment type="caution">
    <text evidence="10">The sequence shown here is derived from an EMBL/GenBank/DDBJ whole genome shotgun (WGS) entry which is preliminary data.</text>
</comment>
<proteinExistence type="inferred from homology"/>
<feature type="domain" description="Sof1-like protein" evidence="9">
    <location>
        <begin position="46"/>
        <end position="133"/>
    </location>
</feature>
<dbReference type="InterPro" id="IPR007287">
    <property type="entry name" value="Sof1"/>
</dbReference>
<evidence type="ECO:0000256" key="8">
    <source>
        <dbReference type="SAM" id="MobiDB-lite"/>
    </source>
</evidence>
<dbReference type="SUPFAM" id="SSF50978">
    <property type="entry name" value="WD40 repeat-like"/>
    <property type="match status" value="1"/>
</dbReference>
<evidence type="ECO:0000256" key="1">
    <source>
        <dbReference type="ARBA" id="ARBA00004604"/>
    </source>
</evidence>
<sequence>MHLSLLQFNFLKNISHSCRVFCVKFSCDGTYVISASDDTNLRVWKAKASEQLGIQLPRERRRHEYYDALIKASHKNLPCVKRILRNRHLPKPLYKSVILKRTMLASHRKKDKRRKAHSAPGSMKTEPMRRRRIVKSIMC</sequence>
<evidence type="ECO:0000256" key="5">
    <source>
        <dbReference type="ARBA" id="ARBA00023242"/>
    </source>
</evidence>
<dbReference type="EMBL" id="JADFTS010000009">
    <property type="protein sequence ID" value="KAF9587622.1"/>
    <property type="molecule type" value="Genomic_DNA"/>
</dbReference>
<evidence type="ECO:0000256" key="2">
    <source>
        <dbReference type="ARBA" id="ARBA00005649"/>
    </source>
</evidence>
<dbReference type="PANTHER" id="PTHR22851">
    <property type="entry name" value="U3 SMALL NUCLEOLAR RNA U3 SNORNA ASSOCIATED PROTEIN"/>
    <property type="match status" value="1"/>
</dbReference>
<dbReference type="InterPro" id="IPR036322">
    <property type="entry name" value="WD40_repeat_dom_sf"/>
</dbReference>
<protein>
    <recommendedName>
        <fullName evidence="9">Sof1-like protein domain-containing protein</fullName>
    </recommendedName>
</protein>
<keyword evidence="5" id="KW-0539">Nucleus</keyword>
<dbReference type="InterPro" id="IPR051733">
    <property type="entry name" value="WD_repeat_DCAF13/WDSOF1"/>
</dbReference>
<dbReference type="GO" id="GO:0032040">
    <property type="term" value="C:small-subunit processome"/>
    <property type="evidence" value="ECO:0007669"/>
    <property type="project" value="TreeGrafter"/>
</dbReference>
<feature type="repeat" description="WD" evidence="7">
    <location>
        <begin position="13"/>
        <end position="54"/>
    </location>
</feature>
<evidence type="ECO:0000256" key="6">
    <source>
        <dbReference type="ARBA" id="ARBA00023274"/>
    </source>
</evidence>
<dbReference type="Pfam" id="PF00400">
    <property type="entry name" value="WD40"/>
    <property type="match status" value="1"/>
</dbReference>
<keyword evidence="4" id="KW-0677">Repeat</keyword>
<evidence type="ECO:0000256" key="3">
    <source>
        <dbReference type="ARBA" id="ARBA00022574"/>
    </source>
</evidence>
<keyword evidence="11" id="KW-1185">Reference proteome</keyword>
<comment type="similarity">
    <text evidence="2">Belongs to the WD repeat DCAF13/WDSOF1 family.</text>
</comment>
<reference evidence="10 11" key="1">
    <citation type="submission" date="2020-10" db="EMBL/GenBank/DDBJ databases">
        <title>The Coptis chinensis genome and diversification of protoberbering-type alkaloids.</title>
        <authorList>
            <person name="Wang B."/>
            <person name="Shu S."/>
            <person name="Song C."/>
            <person name="Liu Y."/>
        </authorList>
    </citation>
    <scope>NUCLEOTIDE SEQUENCE [LARGE SCALE GENOMIC DNA]</scope>
    <source>
        <strain evidence="10">HL-2020</strain>
        <tissue evidence="10">Leaf</tissue>
    </source>
</reference>
<dbReference type="AlphaFoldDB" id="A0A835GXC6"/>
<dbReference type="PROSITE" id="PS50082">
    <property type="entry name" value="WD_REPEATS_2"/>
    <property type="match status" value="1"/>
</dbReference>
<keyword evidence="6" id="KW-0687">Ribonucleoprotein</keyword>
<organism evidence="10 11">
    <name type="scientific">Coptis chinensis</name>
    <dbReference type="NCBI Taxonomy" id="261450"/>
    <lineage>
        <taxon>Eukaryota</taxon>
        <taxon>Viridiplantae</taxon>
        <taxon>Streptophyta</taxon>
        <taxon>Embryophyta</taxon>
        <taxon>Tracheophyta</taxon>
        <taxon>Spermatophyta</taxon>
        <taxon>Magnoliopsida</taxon>
        <taxon>Ranunculales</taxon>
        <taxon>Ranunculaceae</taxon>
        <taxon>Coptidoideae</taxon>
        <taxon>Coptis</taxon>
    </lineage>
</organism>
<evidence type="ECO:0000256" key="4">
    <source>
        <dbReference type="ARBA" id="ARBA00022737"/>
    </source>
</evidence>
<evidence type="ECO:0000259" key="9">
    <source>
        <dbReference type="Pfam" id="PF04158"/>
    </source>
</evidence>
<dbReference type="SMART" id="SM00320">
    <property type="entry name" value="WD40"/>
    <property type="match status" value="1"/>
</dbReference>
<feature type="region of interest" description="Disordered" evidence="8">
    <location>
        <begin position="105"/>
        <end position="132"/>
    </location>
</feature>
<dbReference type="OrthoDB" id="10249065at2759"/>
<feature type="compositionally biased region" description="Basic residues" evidence="8">
    <location>
        <begin position="106"/>
        <end position="117"/>
    </location>
</feature>
<name>A0A835GXC6_9MAGN</name>
<dbReference type="Pfam" id="PF04158">
    <property type="entry name" value="Sof1"/>
    <property type="match status" value="1"/>
</dbReference>
<keyword evidence="3 7" id="KW-0853">WD repeat</keyword>
<dbReference type="PANTHER" id="PTHR22851:SF0">
    <property type="entry name" value="DDB1- AND CUL4-ASSOCIATED FACTOR 13"/>
    <property type="match status" value="1"/>
</dbReference>
<evidence type="ECO:0000313" key="10">
    <source>
        <dbReference type="EMBL" id="KAF9587622.1"/>
    </source>
</evidence>